<dbReference type="PANTHER" id="PTHR30266:SF2">
    <property type="entry name" value="LARGE-CONDUCTANCE MECHANOSENSITIVE CHANNEL"/>
    <property type="match status" value="1"/>
</dbReference>
<keyword evidence="9 10" id="KW-0407">Ion channel</keyword>
<keyword evidence="3 10" id="KW-0813">Transport</keyword>
<dbReference type="GO" id="GO:0005886">
    <property type="term" value="C:plasma membrane"/>
    <property type="evidence" value="ECO:0007669"/>
    <property type="project" value="UniProtKB-SubCell"/>
</dbReference>
<evidence type="ECO:0000256" key="6">
    <source>
        <dbReference type="ARBA" id="ARBA00022989"/>
    </source>
</evidence>
<feature type="transmembrane region" description="Helical" evidence="10">
    <location>
        <begin position="12"/>
        <end position="33"/>
    </location>
</feature>
<keyword evidence="4 10" id="KW-1003">Cell membrane</keyword>
<dbReference type="InterPro" id="IPR037673">
    <property type="entry name" value="MSC/AndL"/>
</dbReference>
<keyword evidence="12" id="KW-1185">Reference proteome</keyword>
<keyword evidence="8 10" id="KW-0472">Membrane</keyword>
<evidence type="ECO:0000256" key="3">
    <source>
        <dbReference type="ARBA" id="ARBA00022448"/>
    </source>
</evidence>
<accession>A0A916IYF7</accession>
<comment type="caution">
    <text evidence="11">The sequence shown here is derived from an EMBL/GenBank/DDBJ whole genome shotgun (WGS) entry which is preliminary data.</text>
</comment>
<dbReference type="AlphaFoldDB" id="A0A916IYF7"/>
<dbReference type="PRINTS" id="PR01264">
    <property type="entry name" value="MECHCHANNEL"/>
</dbReference>
<evidence type="ECO:0000256" key="5">
    <source>
        <dbReference type="ARBA" id="ARBA00022692"/>
    </source>
</evidence>
<dbReference type="InterPro" id="IPR001185">
    <property type="entry name" value="MS_channel"/>
</dbReference>
<protein>
    <recommendedName>
        <fullName evidence="10">Large-conductance mechanosensitive channel</fullName>
    </recommendedName>
</protein>
<evidence type="ECO:0000313" key="11">
    <source>
        <dbReference type="EMBL" id="CAG2154276.1"/>
    </source>
</evidence>
<dbReference type="RefSeq" id="WP_211949922.1">
    <property type="nucleotide sequence ID" value="NZ_CAJPUY010000021.1"/>
</dbReference>
<evidence type="ECO:0000256" key="10">
    <source>
        <dbReference type="HAMAP-Rule" id="MF_00115"/>
    </source>
</evidence>
<evidence type="ECO:0000256" key="1">
    <source>
        <dbReference type="ARBA" id="ARBA00004651"/>
    </source>
</evidence>
<dbReference type="PANTHER" id="PTHR30266">
    <property type="entry name" value="MECHANOSENSITIVE CHANNEL MSCL"/>
    <property type="match status" value="1"/>
</dbReference>
<dbReference type="EMBL" id="CAJPUY010000021">
    <property type="protein sequence ID" value="CAG2154276.1"/>
    <property type="molecule type" value="Genomic_DNA"/>
</dbReference>
<dbReference type="Gene3D" id="1.10.1200.120">
    <property type="entry name" value="Large-conductance mechanosensitive channel, MscL, domain 1"/>
    <property type="match status" value="1"/>
</dbReference>
<feature type="transmembrane region" description="Helical" evidence="10">
    <location>
        <begin position="82"/>
        <end position="106"/>
    </location>
</feature>
<dbReference type="InterPro" id="IPR019823">
    <property type="entry name" value="Mechanosensitive_channel_CS"/>
</dbReference>
<keyword evidence="7 10" id="KW-0406">Ion transport</keyword>
<comment type="similarity">
    <text evidence="2 10">Belongs to the MscL family.</text>
</comment>
<keyword evidence="10" id="KW-0997">Cell inner membrane</keyword>
<dbReference type="NCBIfam" id="TIGR00220">
    <property type="entry name" value="mscL"/>
    <property type="match status" value="1"/>
</dbReference>
<comment type="function">
    <text evidence="10">Channel that opens in response to stretch forces in the membrane lipid bilayer. May participate in the regulation of osmotic pressure changes within the cell.</text>
</comment>
<name>A0A916IYF7_9BURK</name>
<proteinExistence type="inferred from homology"/>
<evidence type="ECO:0000256" key="4">
    <source>
        <dbReference type="ARBA" id="ARBA00022475"/>
    </source>
</evidence>
<dbReference type="HAMAP" id="MF_00115">
    <property type="entry name" value="MscL"/>
    <property type="match status" value="1"/>
</dbReference>
<dbReference type="Proteomes" id="UP000672934">
    <property type="component" value="Unassembled WGS sequence"/>
</dbReference>
<evidence type="ECO:0000256" key="2">
    <source>
        <dbReference type="ARBA" id="ARBA00007254"/>
    </source>
</evidence>
<dbReference type="SUPFAM" id="SSF81330">
    <property type="entry name" value="Gated mechanosensitive channel"/>
    <property type="match status" value="1"/>
</dbReference>
<dbReference type="InterPro" id="IPR036019">
    <property type="entry name" value="MscL_channel"/>
</dbReference>
<dbReference type="PROSITE" id="PS01327">
    <property type="entry name" value="MSCL"/>
    <property type="match status" value="1"/>
</dbReference>
<gene>
    <name evidence="10 11" type="primary">mscL</name>
    <name evidence="11" type="ORF">LMG31506_05043</name>
</gene>
<dbReference type="NCBIfam" id="NF001843">
    <property type="entry name" value="PRK00567.1-4"/>
    <property type="match status" value="1"/>
</dbReference>
<sequence>MSMVSEFKTFAMRGNVIDLAVGVIIGAAFGKIVDSIVNDLIMPVIGRIVGKLDFSNMFVTLAEPPAGTAMTLDALKKAGVPVFAYGNFLTIVVNFVILAFIIFLMVRAFNKMRAEEPAAPAEPPATPEDIVLLREIRDSLKARQP</sequence>
<evidence type="ECO:0000313" key="12">
    <source>
        <dbReference type="Proteomes" id="UP000672934"/>
    </source>
</evidence>
<keyword evidence="5 10" id="KW-0812">Transmembrane</keyword>
<dbReference type="NCBIfam" id="NF010557">
    <property type="entry name" value="PRK13952.1"/>
    <property type="match status" value="1"/>
</dbReference>
<comment type="subunit">
    <text evidence="10">Homopentamer.</text>
</comment>
<evidence type="ECO:0000256" key="7">
    <source>
        <dbReference type="ARBA" id="ARBA00023065"/>
    </source>
</evidence>
<organism evidence="11 12">
    <name type="scientific">Cupriavidus yeoncheonensis</name>
    <dbReference type="NCBI Taxonomy" id="1462994"/>
    <lineage>
        <taxon>Bacteria</taxon>
        <taxon>Pseudomonadati</taxon>
        <taxon>Pseudomonadota</taxon>
        <taxon>Betaproteobacteria</taxon>
        <taxon>Burkholderiales</taxon>
        <taxon>Burkholderiaceae</taxon>
        <taxon>Cupriavidus</taxon>
    </lineage>
</organism>
<dbReference type="GO" id="GO:0008381">
    <property type="term" value="F:mechanosensitive monoatomic ion channel activity"/>
    <property type="evidence" value="ECO:0007669"/>
    <property type="project" value="UniProtKB-UniRule"/>
</dbReference>
<dbReference type="Pfam" id="PF01741">
    <property type="entry name" value="MscL"/>
    <property type="match status" value="1"/>
</dbReference>
<evidence type="ECO:0000256" key="8">
    <source>
        <dbReference type="ARBA" id="ARBA00023136"/>
    </source>
</evidence>
<evidence type="ECO:0000256" key="9">
    <source>
        <dbReference type="ARBA" id="ARBA00023303"/>
    </source>
</evidence>
<comment type="subcellular location">
    <subcellularLocation>
        <location evidence="10">Cell inner membrane</location>
        <topology evidence="10">Multi-pass membrane protein</topology>
    </subcellularLocation>
    <subcellularLocation>
        <location evidence="1">Cell membrane</location>
        <topology evidence="1">Multi-pass membrane protein</topology>
    </subcellularLocation>
</comment>
<keyword evidence="6 10" id="KW-1133">Transmembrane helix</keyword>
<reference evidence="11" key="1">
    <citation type="submission" date="2021-03" db="EMBL/GenBank/DDBJ databases">
        <authorList>
            <person name="Peeters C."/>
        </authorList>
    </citation>
    <scope>NUCLEOTIDE SEQUENCE</scope>
    <source>
        <strain evidence="11">LMG 31506</strain>
    </source>
</reference>